<dbReference type="EMBL" id="CAXDID020000107">
    <property type="protein sequence ID" value="CAL6028627.1"/>
    <property type="molecule type" value="Genomic_DNA"/>
</dbReference>
<name>A0AA86Q767_9EUKA</name>
<organism evidence="3">
    <name type="scientific">Hexamita inflata</name>
    <dbReference type="NCBI Taxonomy" id="28002"/>
    <lineage>
        <taxon>Eukaryota</taxon>
        <taxon>Metamonada</taxon>
        <taxon>Diplomonadida</taxon>
        <taxon>Hexamitidae</taxon>
        <taxon>Hexamitinae</taxon>
        <taxon>Hexamita</taxon>
    </lineage>
</organism>
<keyword evidence="5" id="KW-1185">Reference proteome</keyword>
<dbReference type="PANTHER" id="PTHR46652:SF3">
    <property type="entry name" value="LEUCINE-RICH REPEAT-CONTAINING PROTEIN 9"/>
    <property type="match status" value="1"/>
</dbReference>
<dbReference type="Gene3D" id="3.80.10.10">
    <property type="entry name" value="Ribonuclease Inhibitor"/>
    <property type="match status" value="3"/>
</dbReference>
<protein>
    <submittedName>
        <fullName evidence="3">Leucine-rich repeat protein</fullName>
    </submittedName>
    <submittedName>
        <fullName evidence="4">Leucine-rich_repeat protein</fullName>
    </submittedName>
</protein>
<reference evidence="4 5" key="2">
    <citation type="submission" date="2024-07" db="EMBL/GenBank/DDBJ databases">
        <authorList>
            <person name="Akdeniz Z."/>
        </authorList>
    </citation>
    <scope>NUCLEOTIDE SEQUENCE [LARGE SCALE GENOMIC DNA]</scope>
</reference>
<dbReference type="InterPro" id="IPR001611">
    <property type="entry name" value="Leu-rich_rpt"/>
</dbReference>
<evidence type="ECO:0000256" key="1">
    <source>
        <dbReference type="ARBA" id="ARBA00022614"/>
    </source>
</evidence>
<dbReference type="InterPro" id="IPR050836">
    <property type="entry name" value="SDS22/Internalin_LRR"/>
</dbReference>
<accession>A0AA86Q767</accession>
<dbReference type="PANTHER" id="PTHR46652">
    <property type="entry name" value="LEUCINE-RICH REPEAT AND IQ DOMAIN-CONTAINING PROTEIN 1-RELATED"/>
    <property type="match status" value="1"/>
</dbReference>
<dbReference type="EMBL" id="CATOUU010000840">
    <property type="protein sequence ID" value="CAI9953699.1"/>
    <property type="molecule type" value="Genomic_DNA"/>
</dbReference>
<dbReference type="Proteomes" id="UP001642409">
    <property type="component" value="Unassembled WGS sequence"/>
</dbReference>
<comment type="caution">
    <text evidence="3">The sequence shown here is derived from an EMBL/GenBank/DDBJ whole genome shotgun (WGS) entry which is preliminary data.</text>
</comment>
<dbReference type="SUPFAM" id="SSF52058">
    <property type="entry name" value="L domain-like"/>
    <property type="match status" value="3"/>
</dbReference>
<gene>
    <name evidence="4" type="ORF">HINF_LOCUS31901</name>
    <name evidence="3" type="ORF">HINF_LOCUS41344</name>
</gene>
<evidence type="ECO:0000313" key="3">
    <source>
        <dbReference type="EMBL" id="CAI9953699.1"/>
    </source>
</evidence>
<proteinExistence type="predicted"/>
<sequence length="745" mass="87153">MNQEQLDIDQYGNNLDLDAQTLAVQQQKEIDDKQIEIYKQHVKDGELTIKNNMVKDLSFIDTVNVHTLEFNGYEHVVPEFTSKILKELKINIMRNFEIDNFRNIKLVNLETLEIRNAKIKECHYFAQVKKLTLQNINNVEQLFSNQKCKNIQELVIEEGGFTSLDAFQLENVQVLHLIEYYGNSLTLNLQNITMYQHLREFYLKGYINVDTTILQELKNLHKVIFDECQNITINFNSENIKDFQLEECTIKYIVSFQPKKLENLDIINTQYNLQFLKELTTLNLTSFTLCDERYLYEYADISPFRFLVQLEKLNLSRCGIVDRIDFLSNLINLKELDLSRNALNCDDGLSPLQYLVRLEKLNLSGQNRNLYNINELSFLTNLKELDLSKNTCNDLTPLQYLLKLTKLNLESCRFTKNTALQPLQSLINLEELNLSSIAYTFVNDQQCIFYIPLIKLSLYNLNKLQVLKLKKYVEIEIEPKEYPITFCFDDRKYNTYVFQTCNLTKLQQLSELSILDLSDCQLLNINPLTTLPIKELILDENPNIDITPIQHLTELQILSLINCKLLNVGALKILVNLKELDLSKNKNINITPLQYLTKLTKLQLKECKLLSVEALIPLQLLQYLDVQENNVVYVQPLKQLKQLTFIEQSDNYFLDLETFTKFFDMNSHKHRPTKTQILYANILRDINFPITLLRNINGQRIQLKNNVQFGKNSVSKITNKFLANFILVTQKFIQSLEQLNAETCQ</sequence>
<dbReference type="AlphaFoldDB" id="A0AA86Q767"/>
<dbReference type="InterPro" id="IPR032675">
    <property type="entry name" value="LRR_dom_sf"/>
</dbReference>
<keyword evidence="1" id="KW-0433">Leucine-rich repeat</keyword>
<reference evidence="3" key="1">
    <citation type="submission" date="2023-06" db="EMBL/GenBank/DDBJ databases">
        <authorList>
            <person name="Kurt Z."/>
        </authorList>
    </citation>
    <scope>NUCLEOTIDE SEQUENCE</scope>
</reference>
<keyword evidence="2" id="KW-0677">Repeat</keyword>
<dbReference type="PROSITE" id="PS51450">
    <property type="entry name" value="LRR"/>
    <property type="match status" value="4"/>
</dbReference>
<evidence type="ECO:0000313" key="4">
    <source>
        <dbReference type="EMBL" id="CAL6028627.1"/>
    </source>
</evidence>
<evidence type="ECO:0000256" key="2">
    <source>
        <dbReference type="ARBA" id="ARBA00022737"/>
    </source>
</evidence>
<evidence type="ECO:0000313" key="5">
    <source>
        <dbReference type="Proteomes" id="UP001642409"/>
    </source>
</evidence>